<evidence type="ECO:0000313" key="5">
    <source>
        <dbReference type="Proteomes" id="UP001497497"/>
    </source>
</evidence>
<dbReference type="InterPro" id="IPR001304">
    <property type="entry name" value="C-type_lectin-like"/>
</dbReference>
<dbReference type="AlphaFoldDB" id="A0AAV2H6F8"/>
<dbReference type="Gene3D" id="3.10.100.10">
    <property type="entry name" value="Mannose-Binding Protein A, subunit A"/>
    <property type="match status" value="1"/>
</dbReference>
<keyword evidence="1" id="KW-0175">Coiled coil</keyword>
<gene>
    <name evidence="4" type="ORF">GSLYS_00001986001</name>
</gene>
<feature type="domain" description="C-type lectin" evidence="3">
    <location>
        <begin position="211"/>
        <end position="337"/>
    </location>
</feature>
<dbReference type="SMART" id="SM00034">
    <property type="entry name" value="CLECT"/>
    <property type="match status" value="1"/>
</dbReference>
<evidence type="ECO:0000256" key="1">
    <source>
        <dbReference type="SAM" id="Coils"/>
    </source>
</evidence>
<accession>A0AAV2H6F8</accession>
<feature type="chain" id="PRO_5043954334" description="C-type lectin domain-containing protein" evidence="2">
    <location>
        <begin position="22"/>
        <end position="339"/>
    </location>
</feature>
<dbReference type="InterPro" id="IPR016187">
    <property type="entry name" value="CTDL_fold"/>
</dbReference>
<proteinExistence type="predicted"/>
<dbReference type="CDD" id="cd00037">
    <property type="entry name" value="CLECT"/>
    <property type="match status" value="1"/>
</dbReference>
<protein>
    <recommendedName>
        <fullName evidence="3">C-type lectin domain-containing protein</fullName>
    </recommendedName>
</protein>
<organism evidence="4 5">
    <name type="scientific">Lymnaea stagnalis</name>
    <name type="common">Great pond snail</name>
    <name type="synonym">Helix stagnalis</name>
    <dbReference type="NCBI Taxonomy" id="6523"/>
    <lineage>
        <taxon>Eukaryota</taxon>
        <taxon>Metazoa</taxon>
        <taxon>Spiralia</taxon>
        <taxon>Lophotrochozoa</taxon>
        <taxon>Mollusca</taxon>
        <taxon>Gastropoda</taxon>
        <taxon>Heterobranchia</taxon>
        <taxon>Euthyneura</taxon>
        <taxon>Panpulmonata</taxon>
        <taxon>Hygrophila</taxon>
        <taxon>Lymnaeoidea</taxon>
        <taxon>Lymnaeidae</taxon>
        <taxon>Lymnaea</taxon>
    </lineage>
</organism>
<comment type="caution">
    <text evidence="4">The sequence shown here is derived from an EMBL/GenBank/DDBJ whole genome shotgun (WGS) entry which is preliminary data.</text>
</comment>
<sequence length="339" mass="37685">MRGSNFLCCVWLLSLLVMANSLNIDVQNTEQAAALVVNCTSNPIDEREFNLTKLSSLILSHSHSGNVSDFREVASIQSITLHPIDIFYENATADGAFHTDRTSFLSLTWSPPSENAWGTYKCVANGIDSIGHPVSVSNTRHFTRGNFEIFLEEISSLKSELKKLTEDVEGNEKLCWSEIAKMKIELERCDEKIERFVNSSSQRRELLAHALFEIPVVFNGHTYFLSRQEPSLVSTVATATCESLGGYLVHIDDRNEFSFVRDLVKRHAGWKFVLIGGLNESQSGQWLIPFYNGGSGEPDEKGNEHCLAVGVECACVMGDVPCILGDNESLPARFLCEIP</sequence>
<dbReference type="EMBL" id="CAXITT010000023">
    <property type="protein sequence ID" value="CAL1527816.1"/>
    <property type="molecule type" value="Genomic_DNA"/>
</dbReference>
<dbReference type="InterPro" id="IPR016186">
    <property type="entry name" value="C-type_lectin-like/link_sf"/>
</dbReference>
<dbReference type="SUPFAM" id="SSF56436">
    <property type="entry name" value="C-type lectin-like"/>
    <property type="match status" value="1"/>
</dbReference>
<reference evidence="4 5" key="1">
    <citation type="submission" date="2024-04" db="EMBL/GenBank/DDBJ databases">
        <authorList>
            <consortium name="Genoscope - CEA"/>
            <person name="William W."/>
        </authorList>
    </citation>
    <scope>NUCLEOTIDE SEQUENCE [LARGE SCALE GENOMIC DNA]</scope>
</reference>
<dbReference type="Proteomes" id="UP001497497">
    <property type="component" value="Unassembled WGS sequence"/>
</dbReference>
<keyword evidence="2" id="KW-0732">Signal</keyword>
<feature type="signal peptide" evidence="2">
    <location>
        <begin position="1"/>
        <end position="21"/>
    </location>
</feature>
<feature type="coiled-coil region" evidence="1">
    <location>
        <begin position="147"/>
        <end position="199"/>
    </location>
</feature>
<name>A0AAV2H6F8_LYMST</name>
<evidence type="ECO:0000256" key="2">
    <source>
        <dbReference type="SAM" id="SignalP"/>
    </source>
</evidence>
<evidence type="ECO:0000259" key="3">
    <source>
        <dbReference type="SMART" id="SM00034"/>
    </source>
</evidence>
<evidence type="ECO:0000313" key="4">
    <source>
        <dbReference type="EMBL" id="CAL1527816.1"/>
    </source>
</evidence>
<keyword evidence="5" id="KW-1185">Reference proteome</keyword>